<organism evidence="15 16">
    <name type="scientific">Herbaspirillum lusitanum</name>
    <dbReference type="NCBI Taxonomy" id="213312"/>
    <lineage>
        <taxon>Bacteria</taxon>
        <taxon>Pseudomonadati</taxon>
        <taxon>Pseudomonadota</taxon>
        <taxon>Betaproteobacteria</taxon>
        <taxon>Burkholderiales</taxon>
        <taxon>Oxalobacteraceae</taxon>
        <taxon>Herbaspirillum</taxon>
    </lineage>
</organism>
<dbReference type="InterPro" id="IPR011662">
    <property type="entry name" value="Secretin/TonB_short_N"/>
</dbReference>
<feature type="domain" description="Secretin/TonB short N-terminal" evidence="14">
    <location>
        <begin position="72"/>
        <end position="123"/>
    </location>
</feature>
<dbReference type="PANTHER" id="PTHR32552:SF74">
    <property type="entry name" value="HYDROXAMATE SIDEROPHORE RECEPTOR FHUE"/>
    <property type="match status" value="1"/>
</dbReference>
<keyword evidence="8 13" id="KW-0798">TonB box</keyword>
<comment type="caution">
    <text evidence="15">The sequence shown here is derived from an EMBL/GenBank/DDBJ whole genome shotgun (WGS) entry which is preliminary data.</text>
</comment>
<evidence type="ECO:0000256" key="13">
    <source>
        <dbReference type="RuleBase" id="RU003357"/>
    </source>
</evidence>
<keyword evidence="11 12" id="KW-0998">Cell outer membrane</keyword>
<evidence type="ECO:0000256" key="2">
    <source>
        <dbReference type="ARBA" id="ARBA00009810"/>
    </source>
</evidence>
<dbReference type="SMART" id="SM00965">
    <property type="entry name" value="STN"/>
    <property type="match status" value="1"/>
</dbReference>
<evidence type="ECO:0000256" key="6">
    <source>
        <dbReference type="ARBA" id="ARBA00022692"/>
    </source>
</evidence>
<dbReference type="InterPro" id="IPR037066">
    <property type="entry name" value="Plug_dom_sf"/>
</dbReference>
<evidence type="ECO:0000256" key="3">
    <source>
        <dbReference type="ARBA" id="ARBA00022448"/>
    </source>
</evidence>
<evidence type="ECO:0000256" key="9">
    <source>
        <dbReference type="ARBA" id="ARBA00023136"/>
    </source>
</evidence>
<comment type="subcellular location">
    <subcellularLocation>
        <location evidence="1 12">Cell outer membrane</location>
        <topology evidence="1 12">Multi-pass membrane protein</topology>
    </subcellularLocation>
</comment>
<keyword evidence="9 12" id="KW-0472">Membrane</keyword>
<dbReference type="NCBIfam" id="TIGR01783">
    <property type="entry name" value="TonB-siderophor"/>
    <property type="match status" value="1"/>
</dbReference>
<comment type="similarity">
    <text evidence="2 12 13">Belongs to the TonB-dependent receptor family.</text>
</comment>
<evidence type="ECO:0000259" key="14">
    <source>
        <dbReference type="SMART" id="SM00965"/>
    </source>
</evidence>
<gene>
    <name evidence="15" type="ORF">PQR62_07020</name>
</gene>
<evidence type="ECO:0000256" key="7">
    <source>
        <dbReference type="ARBA" id="ARBA00023004"/>
    </source>
</evidence>
<dbReference type="Gene3D" id="3.55.50.30">
    <property type="match status" value="1"/>
</dbReference>
<evidence type="ECO:0000313" key="16">
    <source>
        <dbReference type="Proteomes" id="UP001629246"/>
    </source>
</evidence>
<keyword evidence="3 12" id="KW-0813">Transport</keyword>
<dbReference type="Proteomes" id="UP001629246">
    <property type="component" value="Unassembled WGS sequence"/>
</dbReference>
<dbReference type="EMBL" id="JAQQFM010000003">
    <property type="protein sequence ID" value="MFL9924007.1"/>
    <property type="molecule type" value="Genomic_DNA"/>
</dbReference>
<reference evidence="15 16" key="1">
    <citation type="journal article" date="2024" name="Chem. Sci.">
        <title>Discovery of megapolipeptins by genome mining of a Burkholderiales bacteria collection.</title>
        <authorList>
            <person name="Paulo B.S."/>
            <person name="Recchia M.J.J."/>
            <person name="Lee S."/>
            <person name="Fergusson C.H."/>
            <person name="Romanowski S.B."/>
            <person name="Hernandez A."/>
            <person name="Krull N."/>
            <person name="Liu D.Y."/>
            <person name="Cavanagh H."/>
            <person name="Bos A."/>
            <person name="Gray C.A."/>
            <person name="Murphy B.T."/>
            <person name="Linington R.G."/>
            <person name="Eustaquio A.S."/>
        </authorList>
    </citation>
    <scope>NUCLEOTIDE SEQUENCE [LARGE SCALE GENOMIC DNA]</scope>
    <source>
        <strain evidence="15 16">RL21-008-BIB-A</strain>
    </source>
</reference>
<protein>
    <submittedName>
        <fullName evidence="15">TonB-dependent siderophore receptor</fullName>
    </submittedName>
</protein>
<dbReference type="InterPro" id="IPR010105">
    <property type="entry name" value="TonB_sidphr_rcpt"/>
</dbReference>
<dbReference type="Pfam" id="PF07660">
    <property type="entry name" value="STN"/>
    <property type="match status" value="1"/>
</dbReference>
<keyword evidence="10 15" id="KW-0675">Receptor</keyword>
<evidence type="ECO:0000256" key="10">
    <source>
        <dbReference type="ARBA" id="ARBA00023170"/>
    </source>
</evidence>
<keyword evidence="5" id="KW-0406">Ion transport</keyword>
<dbReference type="InterPro" id="IPR039426">
    <property type="entry name" value="TonB-dep_rcpt-like"/>
</dbReference>
<dbReference type="Gene3D" id="2.170.130.10">
    <property type="entry name" value="TonB-dependent receptor, plug domain"/>
    <property type="match status" value="1"/>
</dbReference>
<evidence type="ECO:0000256" key="5">
    <source>
        <dbReference type="ARBA" id="ARBA00022496"/>
    </source>
</evidence>
<dbReference type="InterPro" id="IPR036942">
    <property type="entry name" value="Beta-barrel_TonB_sf"/>
</dbReference>
<dbReference type="CDD" id="cd01347">
    <property type="entry name" value="ligand_gated_channel"/>
    <property type="match status" value="1"/>
</dbReference>
<dbReference type="PANTHER" id="PTHR32552">
    <property type="entry name" value="FERRICHROME IRON RECEPTOR-RELATED"/>
    <property type="match status" value="1"/>
</dbReference>
<dbReference type="SUPFAM" id="SSF56935">
    <property type="entry name" value="Porins"/>
    <property type="match status" value="1"/>
</dbReference>
<keyword evidence="7" id="KW-0408">Iron</keyword>
<dbReference type="PROSITE" id="PS52016">
    <property type="entry name" value="TONB_DEPENDENT_REC_3"/>
    <property type="match status" value="1"/>
</dbReference>
<evidence type="ECO:0000256" key="11">
    <source>
        <dbReference type="ARBA" id="ARBA00023237"/>
    </source>
</evidence>
<evidence type="ECO:0000256" key="12">
    <source>
        <dbReference type="PROSITE-ProRule" id="PRU01360"/>
    </source>
</evidence>
<keyword evidence="6 12" id="KW-0812">Transmembrane</keyword>
<evidence type="ECO:0000256" key="1">
    <source>
        <dbReference type="ARBA" id="ARBA00004571"/>
    </source>
</evidence>
<name>A0ABW9A6J5_9BURK</name>
<dbReference type="RefSeq" id="WP_408156207.1">
    <property type="nucleotide sequence ID" value="NZ_JAQQFM010000003.1"/>
</dbReference>
<evidence type="ECO:0000313" key="15">
    <source>
        <dbReference type="EMBL" id="MFL9924007.1"/>
    </source>
</evidence>
<evidence type="ECO:0000256" key="4">
    <source>
        <dbReference type="ARBA" id="ARBA00022452"/>
    </source>
</evidence>
<dbReference type="InterPro" id="IPR012910">
    <property type="entry name" value="Plug_dom"/>
</dbReference>
<proteinExistence type="inferred from homology"/>
<keyword evidence="4 12" id="KW-1134">Transmembrane beta strand</keyword>
<dbReference type="Pfam" id="PF07715">
    <property type="entry name" value="Plug"/>
    <property type="match status" value="1"/>
</dbReference>
<sequence length="830" mass="89312">MPFPDAVAAPGERPLFRQKVLVSVLLAALSAGAAWSDRVYAAGSLDAAAKTYNIPAGPLGKTLSTFALDAGIALSFEPALTEGLNSPGVSGTLAPKDALARLLAGSGLEIVVRNDGTYTLRKQIAGADNRVADGALPAVTVVGAAEASAVTEGSGSYTTRATGAATRMNLSLRETPQSVSVISRQQIQDQNLMTLVDVLRQTPGIVADRLDERVTFSSRGFALNTMIDGVPTLAFNSVAGESSMINTAFYDRVEVVRGAAGLLNGSGSPGGSINLVRKRPTSEFSGHVTAGIGSWNRYITEADLGGSLNAAGTVRGRVVASHADGNSFIDNKKQSDDVFYGIVEADLSRDTLLTAGYEYERTAIKGANFGQSPLFYANGTATNLPRSFNSSAPWSTWNMTTERAFVNLDQRFDSGWHLKVDAAYARNKRERYSADLWLYPANISASANTGTVQVANNPADSTNKSLDVYATGPFSLFGRIHEAVAGFNINQYHYDYSNDGAVLNAFDRRAVNIFNLGAVAQPNFSNPLNKFGGDAEEKALYGAARFKPLDTLSLLVGGRFSWYDNKSYQRVWTNGTNGALVNVKPVTESAVFTPYAGIVYDVSKDFSLYASYTDIFQPNTVRDSSSQIISPKRGTNTELGIKGEHLDGRLNTSFAVFQTEEDNATEIDSGAPLLSDGTTPYRAVKGARTKGFEATISGEVASGLQLMAGYTYSSKFSNKNVLMNPTYPQRMFRLAGSYRFPGALSKLTIGGTLNYQSSIYYDETYSLKRATQGGLTLIGLMARYDFSKQFSMSLNIENLSDKYYYTGLGGYNGYTYGNPRNAWLKATYNF</sequence>
<keyword evidence="5" id="KW-0410">Iron transport</keyword>
<evidence type="ECO:0000256" key="8">
    <source>
        <dbReference type="ARBA" id="ARBA00023077"/>
    </source>
</evidence>
<dbReference type="Gene3D" id="2.40.170.20">
    <property type="entry name" value="TonB-dependent receptor, beta-barrel domain"/>
    <property type="match status" value="1"/>
</dbReference>
<keyword evidence="16" id="KW-1185">Reference proteome</keyword>
<dbReference type="InterPro" id="IPR000531">
    <property type="entry name" value="Beta-barrel_TonB"/>
</dbReference>
<accession>A0ABW9A6J5</accession>
<dbReference type="Pfam" id="PF00593">
    <property type="entry name" value="TonB_dep_Rec_b-barrel"/>
    <property type="match status" value="1"/>
</dbReference>